<organism evidence="5 6">
    <name type="scientific">Candidatus Aquarickettsia rohweri</name>
    <dbReference type="NCBI Taxonomy" id="2602574"/>
    <lineage>
        <taxon>Bacteria</taxon>
        <taxon>Pseudomonadati</taxon>
        <taxon>Pseudomonadota</taxon>
        <taxon>Alphaproteobacteria</taxon>
        <taxon>Rickettsiales</taxon>
        <taxon>Candidatus Midichloriaceae</taxon>
        <taxon>Candidatus Aquarickettsia</taxon>
    </lineage>
</organism>
<gene>
    <name evidence="5" type="ORF">EIC27_05740</name>
</gene>
<evidence type="ECO:0000256" key="3">
    <source>
        <dbReference type="ARBA" id="ARBA00023239"/>
    </source>
</evidence>
<dbReference type="PANTHER" id="PTHR12599">
    <property type="entry name" value="PTERIN-4-ALPHA-CARBINOLAMINE DEHYDRATASE"/>
    <property type="match status" value="1"/>
</dbReference>
<protein>
    <recommendedName>
        <fullName evidence="4">Putative pterin-4-alpha-carbinolamine dehydratase</fullName>
        <shortName evidence="4">PHS</shortName>
        <ecNumber evidence="4">4.2.1.96</ecNumber>
    </recommendedName>
    <alternativeName>
        <fullName evidence="4">4-alpha-hydroxy-tetrahydropterin dehydratase</fullName>
    </alternativeName>
    <alternativeName>
        <fullName evidence="4">Pterin carbinolamine dehydratase</fullName>
        <shortName evidence="4">PCD</shortName>
    </alternativeName>
</protein>
<dbReference type="HAMAP" id="MF_00434">
    <property type="entry name" value="Pterin_4_alpha"/>
    <property type="match status" value="1"/>
</dbReference>
<dbReference type="Gene3D" id="3.30.1360.20">
    <property type="entry name" value="Transcriptional coactivator/pterin dehydratase"/>
    <property type="match status" value="1"/>
</dbReference>
<comment type="similarity">
    <text evidence="2 4">Belongs to the pterin-4-alpha-carbinolamine dehydratase family.</text>
</comment>
<accession>A0A3S0FL60</accession>
<dbReference type="NCBIfam" id="NF002017">
    <property type="entry name" value="PRK00823.1-2"/>
    <property type="match status" value="1"/>
</dbReference>
<dbReference type="Proteomes" id="UP000279470">
    <property type="component" value="Unassembled WGS sequence"/>
</dbReference>
<dbReference type="GO" id="GO:0008124">
    <property type="term" value="F:4-alpha-hydroxytetrahydrobiopterin dehydratase activity"/>
    <property type="evidence" value="ECO:0007669"/>
    <property type="project" value="UniProtKB-UniRule"/>
</dbReference>
<dbReference type="CDD" id="cd00913">
    <property type="entry name" value="PCD_DCoH_subfamily_a"/>
    <property type="match status" value="1"/>
</dbReference>
<dbReference type="RefSeq" id="WP_126045134.1">
    <property type="nucleotide sequence ID" value="NZ_RXFM01000090.1"/>
</dbReference>
<dbReference type="EMBL" id="RXFM01000090">
    <property type="protein sequence ID" value="RST62998.1"/>
    <property type="molecule type" value="Genomic_DNA"/>
</dbReference>
<dbReference type="InterPro" id="IPR036428">
    <property type="entry name" value="PCD_sf"/>
</dbReference>
<evidence type="ECO:0000256" key="4">
    <source>
        <dbReference type="HAMAP-Rule" id="MF_00434"/>
    </source>
</evidence>
<dbReference type="EC" id="4.2.1.96" evidence="4"/>
<name>A0A3S0FL60_9RICK</name>
<dbReference type="OrthoDB" id="9794987at2"/>
<evidence type="ECO:0000313" key="6">
    <source>
        <dbReference type="Proteomes" id="UP000279470"/>
    </source>
</evidence>
<dbReference type="AlphaFoldDB" id="A0A3S0FL60"/>
<reference evidence="6" key="1">
    <citation type="submission" date="2018-11" db="EMBL/GenBank/DDBJ databases">
        <title>Phylogenetic, genomic, and biogeographic characterization of a novel and ubiquitous marine invertebrate-associated Rickettsiales parasite, Candidatus Marinoinvertebrata rohwerii, gen. nov., sp. nov.</title>
        <authorList>
            <person name="Klinges J.G."/>
            <person name="Rosales S.M."/>
            <person name="Mcminds R."/>
            <person name="Shaver E.C."/>
            <person name="Shantz A."/>
            <person name="Peters E.C."/>
            <person name="Burkepile D.E."/>
            <person name="Silliman B.R."/>
            <person name="Vega Thurber R.L."/>
        </authorList>
    </citation>
    <scope>NUCLEOTIDE SEQUENCE [LARGE SCALE GENOMIC DNA]</scope>
    <source>
        <strain evidence="6">a_cerv_44</strain>
    </source>
</reference>
<dbReference type="PANTHER" id="PTHR12599:SF0">
    <property type="entry name" value="PTERIN-4-ALPHA-CARBINOLAMINE DEHYDRATASE"/>
    <property type="match status" value="1"/>
</dbReference>
<dbReference type="Pfam" id="PF01329">
    <property type="entry name" value="Pterin_4a"/>
    <property type="match status" value="1"/>
</dbReference>
<keyword evidence="3 4" id="KW-0456">Lyase</keyword>
<evidence type="ECO:0000256" key="2">
    <source>
        <dbReference type="ARBA" id="ARBA00006472"/>
    </source>
</evidence>
<comment type="catalytic activity">
    <reaction evidence="1 4">
        <text>(4aS,6R)-4a-hydroxy-L-erythro-5,6,7,8-tetrahydrobiopterin = (6R)-L-erythro-6,7-dihydrobiopterin + H2O</text>
        <dbReference type="Rhea" id="RHEA:11920"/>
        <dbReference type="ChEBI" id="CHEBI:15377"/>
        <dbReference type="ChEBI" id="CHEBI:15642"/>
        <dbReference type="ChEBI" id="CHEBI:43120"/>
        <dbReference type="EC" id="4.2.1.96"/>
    </reaction>
</comment>
<comment type="caution">
    <text evidence="5">The sequence shown here is derived from an EMBL/GenBank/DDBJ whole genome shotgun (WGS) entry which is preliminary data.</text>
</comment>
<keyword evidence="6" id="KW-1185">Reference proteome</keyword>
<evidence type="ECO:0000256" key="1">
    <source>
        <dbReference type="ARBA" id="ARBA00001554"/>
    </source>
</evidence>
<proteinExistence type="inferred from homology"/>
<evidence type="ECO:0000313" key="5">
    <source>
        <dbReference type="EMBL" id="RST62998.1"/>
    </source>
</evidence>
<sequence length="110" mass="12546">MKLASKKCIPCSGGIPPMEKKEVDKYLNNLGNGWKVNAEEHLNKVYKFQNFIESMEFANKIAEISEKEDHHPDLHISWGSCKIEIWTHKINGLAKSDFYLAAKIEAISKV</sequence>
<dbReference type="GO" id="GO:0006729">
    <property type="term" value="P:tetrahydrobiopterin biosynthetic process"/>
    <property type="evidence" value="ECO:0007669"/>
    <property type="project" value="InterPro"/>
</dbReference>
<dbReference type="SUPFAM" id="SSF55248">
    <property type="entry name" value="PCD-like"/>
    <property type="match status" value="1"/>
</dbReference>
<dbReference type="InterPro" id="IPR001533">
    <property type="entry name" value="Pterin_deHydtase"/>
</dbReference>